<name>A0A1G8VI22_9BACI</name>
<dbReference type="STRING" id="407036.SAMN05216243_0119"/>
<dbReference type="Gene3D" id="3.40.630.30">
    <property type="match status" value="1"/>
</dbReference>
<gene>
    <name evidence="2" type="ORF">SAMN05216243_0119</name>
</gene>
<organism evidence="2 3">
    <name type="scientific">Sediminibacillus albus</name>
    <dbReference type="NCBI Taxonomy" id="407036"/>
    <lineage>
        <taxon>Bacteria</taxon>
        <taxon>Bacillati</taxon>
        <taxon>Bacillota</taxon>
        <taxon>Bacilli</taxon>
        <taxon>Bacillales</taxon>
        <taxon>Bacillaceae</taxon>
        <taxon>Sediminibacillus</taxon>
    </lineage>
</organism>
<dbReference type="SUPFAM" id="SSF55729">
    <property type="entry name" value="Acyl-CoA N-acyltransferases (Nat)"/>
    <property type="match status" value="1"/>
</dbReference>
<dbReference type="Proteomes" id="UP000198694">
    <property type="component" value="Unassembled WGS sequence"/>
</dbReference>
<feature type="domain" description="N-acetyltransferase" evidence="1">
    <location>
        <begin position="1"/>
        <end position="141"/>
    </location>
</feature>
<reference evidence="2 3" key="1">
    <citation type="submission" date="2016-10" db="EMBL/GenBank/DDBJ databases">
        <authorList>
            <person name="de Groot N.N."/>
        </authorList>
    </citation>
    <scope>NUCLEOTIDE SEQUENCE [LARGE SCALE GENOMIC DNA]</scope>
    <source>
        <strain evidence="2 3">CGMCC 1.6502</strain>
    </source>
</reference>
<dbReference type="AlphaFoldDB" id="A0A1G8VI22"/>
<protein>
    <submittedName>
        <fullName evidence="2">Acetyltransferase (GNAT) family protein</fullName>
    </submittedName>
</protein>
<dbReference type="Pfam" id="PF00583">
    <property type="entry name" value="Acetyltransf_1"/>
    <property type="match status" value="1"/>
</dbReference>
<keyword evidence="3" id="KW-1185">Reference proteome</keyword>
<proteinExistence type="predicted"/>
<dbReference type="OrthoDB" id="7365228at2"/>
<keyword evidence="2" id="KW-0808">Transferase</keyword>
<evidence type="ECO:0000259" key="1">
    <source>
        <dbReference type="PROSITE" id="PS51186"/>
    </source>
</evidence>
<sequence length="158" mass="17810">MQYIKLKEIDNEQITRFFVEHWDSPEMVISSGVYQCDRLPGYAAVSSQRVIVGLITYIINAGECEIISLDSLLEKQGIGTKLVGLVEMEARNTDCHRLKLVTTNDNMHALGFYQRRGYRIVKIFSGAVDKARAIKPEIPLVAENGIAIKDELLLAKRL</sequence>
<dbReference type="GO" id="GO:0016747">
    <property type="term" value="F:acyltransferase activity, transferring groups other than amino-acyl groups"/>
    <property type="evidence" value="ECO:0007669"/>
    <property type="project" value="InterPro"/>
</dbReference>
<dbReference type="RefSeq" id="WP_093210269.1">
    <property type="nucleotide sequence ID" value="NZ_FNFL01000001.1"/>
</dbReference>
<dbReference type="PROSITE" id="PS51186">
    <property type="entry name" value="GNAT"/>
    <property type="match status" value="1"/>
</dbReference>
<dbReference type="InterPro" id="IPR000182">
    <property type="entry name" value="GNAT_dom"/>
</dbReference>
<evidence type="ECO:0000313" key="2">
    <source>
        <dbReference type="EMBL" id="SDJ65564.1"/>
    </source>
</evidence>
<accession>A0A1G8VI22</accession>
<dbReference type="InterPro" id="IPR016181">
    <property type="entry name" value="Acyl_CoA_acyltransferase"/>
</dbReference>
<evidence type="ECO:0000313" key="3">
    <source>
        <dbReference type="Proteomes" id="UP000198694"/>
    </source>
</evidence>
<dbReference type="EMBL" id="FNFL01000001">
    <property type="protein sequence ID" value="SDJ65564.1"/>
    <property type="molecule type" value="Genomic_DNA"/>
</dbReference>